<protein>
    <submittedName>
        <fullName evidence="1">F-box domain-containing protein</fullName>
    </submittedName>
</protein>
<organism evidence="1 2">
    <name type="scientific">Pristionchus pacificus</name>
    <name type="common">Parasitic nematode worm</name>
    <dbReference type="NCBI Taxonomy" id="54126"/>
    <lineage>
        <taxon>Eukaryota</taxon>
        <taxon>Metazoa</taxon>
        <taxon>Ecdysozoa</taxon>
        <taxon>Nematoda</taxon>
        <taxon>Chromadorea</taxon>
        <taxon>Rhabditida</taxon>
        <taxon>Rhabditina</taxon>
        <taxon>Diplogasteromorpha</taxon>
        <taxon>Diplogasteroidea</taxon>
        <taxon>Neodiplogasteridae</taxon>
        <taxon>Pristionchus</taxon>
    </lineage>
</organism>
<dbReference type="AlphaFoldDB" id="A0A2A6BRS7"/>
<reference evidence="1" key="2">
    <citation type="submission" date="2022-06" db="UniProtKB">
        <authorList>
            <consortium name="EnsemblMetazoa"/>
        </authorList>
    </citation>
    <scope>IDENTIFICATION</scope>
    <source>
        <strain evidence="1">PS312</strain>
    </source>
</reference>
<dbReference type="Proteomes" id="UP000005239">
    <property type="component" value="Unassembled WGS sequence"/>
</dbReference>
<accession>A0A8R1UYR8</accession>
<gene>
    <name evidence="1" type="primary">WBGene00280277</name>
</gene>
<dbReference type="InterPro" id="IPR001810">
    <property type="entry name" value="F-box_dom"/>
</dbReference>
<dbReference type="OrthoDB" id="66881at2759"/>
<name>A0A2A6BRS7_PRIPA</name>
<dbReference type="PROSITE" id="PS50181">
    <property type="entry name" value="FBOX"/>
    <property type="match status" value="1"/>
</dbReference>
<dbReference type="Pfam" id="PF00646">
    <property type="entry name" value="F-box"/>
    <property type="match status" value="1"/>
</dbReference>
<reference evidence="2" key="1">
    <citation type="journal article" date="2008" name="Nat. Genet.">
        <title>The Pristionchus pacificus genome provides a unique perspective on nematode lifestyle and parasitism.</title>
        <authorList>
            <person name="Dieterich C."/>
            <person name="Clifton S.W."/>
            <person name="Schuster L.N."/>
            <person name="Chinwalla A."/>
            <person name="Delehaunty K."/>
            <person name="Dinkelacker I."/>
            <person name="Fulton L."/>
            <person name="Fulton R."/>
            <person name="Godfrey J."/>
            <person name="Minx P."/>
            <person name="Mitreva M."/>
            <person name="Roeseler W."/>
            <person name="Tian H."/>
            <person name="Witte H."/>
            <person name="Yang S.P."/>
            <person name="Wilson R.K."/>
            <person name="Sommer R.J."/>
        </authorList>
    </citation>
    <scope>NUCLEOTIDE SEQUENCE [LARGE SCALE GENOMIC DNA]</scope>
    <source>
        <strain evidence="2">PS312</strain>
    </source>
</reference>
<proteinExistence type="predicted"/>
<sequence>MPNLLLNLPPKTFHQISDFLDENEILQLRLVSKMANANVSRLVRYCSLTIKELSIRTLANGVLAIKFGVEGEALNLRSLILCRITLFCSLSEIGENVDENLFSLLEEDRGYKTLSVQLMSAQMERFMTIVKPLLKGIKIDTINSVGCECDLELIRMCMKFLEGREITRLNLVKLNKSKKIEITEIYDGPGEYISMIKKILTAKCERLNIPDQRPFSLRDIENLCQLLNCVNKKAYLDVSAEINTSFDVHVGVYRILGDADDGNVVFSRRFLCILGDAGDILHSCARDGRSALTPALFHLQFGESSSVSLGNRTSIAHLDHQKEDPGRILIGSSDLRSRMAPHKKAASQNFGGWIIHFVAQDLSTTRDGQSTTKAKKKPSLDPLSRRSQSPPL</sequence>
<dbReference type="EnsemblMetazoa" id="PPA41908.1">
    <property type="protein sequence ID" value="PPA41908.1"/>
    <property type="gene ID" value="WBGene00280277"/>
</dbReference>
<evidence type="ECO:0000313" key="1">
    <source>
        <dbReference type="EnsemblMetazoa" id="PPA41908.1"/>
    </source>
</evidence>
<evidence type="ECO:0000313" key="2">
    <source>
        <dbReference type="Proteomes" id="UP000005239"/>
    </source>
</evidence>
<accession>A0A2A6BRS7</accession>
<keyword evidence="2" id="KW-1185">Reference proteome</keyword>